<dbReference type="InterPro" id="IPR026321">
    <property type="entry name" value="CC134"/>
</dbReference>
<evidence type="ECO:0000256" key="1">
    <source>
        <dbReference type="SAM" id="MobiDB-lite"/>
    </source>
</evidence>
<keyword evidence="3" id="KW-1185">Reference proteome</keyword>
<dbReference type="Ensembl" id="ENSBJAT00000000890.1">
    <property type="protein sequence ID" value="ENSBJAP00000000866.1"/>
    <property type="gene ID" value="ENSBJAG00000000704.1"/>
</dbReference>
<feature type="region of interest" description="Disordered" evidence="1">
    <location>
        <begin position="52"/>
        <end position="84"/>
    </location>
</feature>
<feature type="region of interest" description="Disordered" evidence="1">
    <location>
        <begin position="126"/>
        <end position="147"/>
    </location>
</feature>
<dbReference type="AlphaFoldDB" id="A0A8C0AN07"/>
<name>A0A8C0AN07_9AVES</name>
<feature type="region of interest" description="Disordered" evidence="1">
    <location>
        <begin position="159"/>
        <end position="217"/>
    </location>
</feature>
<accession>A0A8C0AN07</accession>
<dbReference type="Proteomes" id="UP000694555">
    <property type="component" value="Unplaced"/>
</dbReference>
<reference evidence="2" key="1">
    <citation type="submission" date="2025-08" db="UniProtKB">
        <authorList>
            <consortium name="Ensembl"/>
        </authorList>
    </citation>
    <scope>IDENTIFICATION</scope>
</reference>
<dbReference type="Pfam" id="PF15002">
    <property type="entry name" value="ERK-JNK_inhib"/>
    <property type="match status" value="1"/>
</dbReference>
<sequence length="217" mass="23498">APAEWGTCADGAGGCPHSILPRGGEHCLLRGRRPALPQDRAPLLRPQLQLEQPHPLGHRLLQPDGRVRAGTPLPGPGAGTAPGPPRRIPALLLGLGSEVLGVKGGQGERTPCLRGVLGLRGGGRARRGLVGRRGPWSQGGGTAPRRGLRFAPQMAQELGISEKSPDYRNPFKTDHSEFFPSADTFQKALREEEKRRKKEEKRKEIRKGPRISRSQSE</sequence>
<organism evidence="2 3">
    <name type="scientific">Buteo japonicus</name>
    <dbReference type="NCBI Taxonomy" id="224669"/>
    <lineage>
        <taxon>Eukaryota</taxon>
        <taxon>Metazoa</taxon>
        <taxon>Chordata</taxon>
        <taxon>Craniata</taxon>
        <taxon>Vertebrata</taxon>
        <taxon>Euteleostomi</taxon>
        <taxon>Archelosauria</taxon>
        <taxon>Archosauria</taxon>
        <taxon>Dinosauria</taxon>
        <taxon>Saurischia</taxon>
        <taxon>Theropoda</taxon>
        <taxon>Coelurosauria</taxon>
        <taxon>Aves</taxon>
        <taxon>Neognathae</taxon>
        <taxon>Neoaves</taxon>
        <taxon>Telluraves</taxon>
        <taxon>Accipitrimorphae</taxon>
        <taxon>Accipitriformes</taxon>
        <taxon>Accipitridae</taxon>
        <taxon>Accipitrinae</taxon>
        <taxon>Buteo</taxon>
    </lineage>
</organism>
<reference evidence="2" key="2">
    <citation type="submission" date="2025-09" db="UniProtKB">
        <authorList>
            <consortium name="Ensembl"/>
        </authorList>
    </citation>
    <scope>IDENTIFICATION</scope>
</reference>
<feature type="compositionally biased region" description="Basic and acidic residues" evidence="1">
    <location>
        <begin position="163"/>
        <end position="177"/>
    </location>
</feature>
<dbReference type="PANTHER" id="PTHR14735">
    <property type="entry name" value="COILED-COIL DOMAIN-CONTAINING PROTEIN 134"/>
    <property type="match status" value="1"/>
</dbReference>
<dbReference type="PANTHER" id="PTHR14735:SF1">
    <property type="entry name" value="COILED-COIL DOMAIN-CONTAINING PROTEIN 134"/>
    <property type="match status" value="1"/>
</dbReference>
<evidence type="ECO:0000313" key="2">
    <source>
        <dbReference type="Ensembl" id="ENSBJAP00000000866.1"/>
    </source>
</evidence>
<protein>
    <submittedName>
        <fullName evidence="2">Coiled-coil domain containing 134</fullName>
    </submittedName>
</protein>
<evidence type="ECO:0000313" key="3">
    <source>
        <dbReference type="Proteomes" id="UP000694555"/>
    </source>
</evidence>
<proteinExistence type="predicted"/>